<gene>
    <name evidence="3" type="ORF">GDO54_003807</name>
</gene>
<dbReference type="AlphaFoldDB" id="A0AAV2ZH14"/>
<proteinExistence type="predicted"/>
<name>A0AAV2ZH14_PYXAD</name>
<comment type="caution">
    <text evidence="3">The sequence shown here is derived from an EMBL/GenBank/DDBJ whole genome shotgun (WGS) entry which is preliminary data.</text>
</comment>
<evidence type="ECO:0000313" key="4">
    <source>
        <dbReference type="Proteomes" id="UP001181693"/>
    </source>
</evidence>
<evidence type="ECO:0000313" key="3">
    <source>
        <dbReference type="EMBL" id="DBA16411.1"/>
    </source>
</evidence>
<feature type="compositionally biased region" description="Acidic residues" evidence="1">
    <location>
        <begin position="101"/>
        <end position="112"/>
    </location>
</feature>
<dbReference type="Proteomes" id="UP001181693">
    <property type="component" value="Unassembled WGS sequence"/>
</dbReference>
<keyword evidence="2" id="KW-1133">Transmembrane helix</keyword>
<reference evidence="3" key="1">
    <citation type="thesis" date="2020" institute="ProQuest LLC" country="789 East Eisenhower Parkway, Ann Arbor, MI, USA">
        <title>Comparative Genomics and Chromosome Evolution.</title>
        <authorList>
            <person name="Mudd A.B."/>
        </authorList>
    </citation>
    <scope>NUCLEOTIDE SEQUENCE</scope>
    <source>
        <strain evidence="3">1538</strain>
        <tissue evidence="3">Blood</tissue>
    </source>
</reference>
<protein>
    <submittedName>
        <fullName evidence="3">Uncharacterized protein</fullName>
    </submittedName>
</protein>
<keyword evidence="2" id="KW-0812">Transmembrane</keyword>
<keyword evidence="4" id="KW-1185">Reference proteome</keyword>
<sequence length="112" mass="12253">MGAILSINGTSVSDVVCLPKPSKIPTTTTAVITLTTKAQEVPTYGMSVTIVVIPVICFIIVSLAIFLCLSLRLEKIKNKFKKIKQTEQEDACSYHYPEEEHGGEEETLSPEP</sequence>
<evidence type="ECO:0000256" key="1">
    <source>
        <dbReference type="SAM" id="MobiDB-lite"/>
    </source>
</evidence>
<feature type="region of interest" description="Disordered" evidence="1">
    <location>
        <begin position="87"/>
        <end position="112"/>
    </location>
</feature>
<feature type="transmembrane region" description="Helical" evidence="2">
    <location>
        <begin position="44"/>
        <end position="71"/>
    </location>
</feature>
<evidence type="ECO:0000256" key="2">
    <source>
        <dbReference type="SAM" id="Phobius"/>
    </source>
</evidence>
<organism evidence="3 4">
    <name type="scientific">Pyxicephalus adspersus</name>
    <name type="common">African bullfrog</name>
    <dbReference type="NCBI Taxonomy" id="30357"/>
    <lineage>
        <taxon>Eukaryota</taxon>
        <taxon>Metazoa</taxon>
        <taxon>Chordata</taxon>
        <taxon>Craniata</taxon>
        <taxon>Vertebrata</taxon>
        <taxon>Euteleostomi</taxon>
        <taxon>Amphibia</taxon>
        <taxon>Batrachia</taxon>
        <taxon>Anura</taxon>
        <taxon>Neobatrachia</taxon>
        <taxon>Ranoidea</taxon>
        <taxon>Pyxicephalidae</taxon>
        <taxon>Pyxicephalinae</taxon>
        <taxon>Pyxicephalus</taxon>
    </lineage>
</organism>
<dbReference type="EMBL" id="DYDO01000011">
    <property type="protein sequence ID" value="DBA16411.1"/>
    <property type="molecule type" value="Genomic_DNA"/>
</dbReference>
<accession>A0AAV2ZH14</accession>
<keyword evidence="2" id="KW-0472">Membrane</keyword>